<dbReference type="SUPFAM" id="SSF46894">
    <property type="entry name" value="C-terminal effector domain of the bipartite response regulators"/>
    <property type="match status" value="1"/>
</dbReference>
<organism evidence="5 6">
    <name type="scientific">Tolypothrix tenuis PCC 7101</name>
    <dbReference type="NCBI Taxonomy" id="231146"/>
    <lineage>
        <taxon>Bacteria</taxon>
        <taxon>Bacillati</taxon>
        <taxon>Cyanobacteriota</taxon>
        <taxon>Cyanophyceae</taxon>
        <taxon>Nostocales</taxon>
        <taxon>Tolypothrichaceae</taxon>
        <taxon>Tolypothrix</taxon>
    </lineage>
</organism>
<evidence type="ECO:0000313" key="6">
    <source>
        <dbReference type="Proteomes" id="UP000218785"/>
    </source>
</evidence>
<dbReference type="EMBL" id="AP018248">
    <property type="protein sequence ID" value="BAZ00462.1"/>
    <property type="molecule type" value="Genomic_DNA"/>
</dbReference>
<dbReference type="Proteomes" id="UP000218785">
    <property type="component" value="Chromosome"/>
</dbReference>
<accession>A0A1Z4N477</accession>
<evidence type="ECO:0000259" key="4">
    <source>
        <dbReference type="PROSITE" id="PS00622"/>
    </source>
</evidence>
<keyword evidence="3" id="KW-0804">Transcription</keyword>
<keyword evidence="2" id="KW-0238">DNA-binding</keyword>
<dbReference type="KEGG" id="ttq:NIES37_44540"/>
<dbReference type="InterPro" id="IPR024983">
    <property type="entry name" value="CHAT_dom"/>
</dbReference>
<name>A0A1Z4N477_9CYAN</name>
<dbReference type="InterPro" id="IPR036388">
    <property type="entry name" value="WH-like_DNA-bd_sf"/>
</dbReference>
<dbReference type="PROSITE" id="PS00622">
    <property type="entry name" value="HTH_LUXR_1"/>
    <property type="match status" value="1"/>
</dbReference>
<dbReference type="GO" id="GO:0006355">
    <property type="term" value="P:regulation of DNA-templated transcription"/>
    <property type="evidence" value="ECO:0007669"/>
    <property type="project" value="InterPro"/>
</dbReference>
<dbReference type="GO" id="GO:0003677">
    <property type="term" value="F:DNA binding"/>
    <property type="evidence" value="ECO:0007669"/>
    <property type="project" value="UniProtKB-KW"/>
</dbReference>
<dbReference type="AlphaFoldDB" id="A0A1Z4N477"/>
<proteinExistence type="predicted"/>
<dbReference type="InterPro" id="IPR049341">
    <property type="entry name" value="TRADD-like_N"/>
</dbReference>
<dbReference type="PRINTS" id="PR00038">
    <property type="entry name" value="HTHLUXR"/>
</dbReference>
<reference evidence="5 6" key="1">
    <citation type="submission" date="2017-06" db="EMBL/GenBank/DDBJ databases">
        <title>Genome sequencing of cyanobaciteial culture collection at National Institute for Environmental Studies (NIES).</title>
        <authorList>
            <person name="Hirose Y."/>
            <person name="Shimura Y."/>
            <person name="Fujisawa T."/>
            <person name="Nakamura Y."/>
            <person name="Kawachi M."/>
        </authorList>
    </citation>
    <scope>NUCLEOTIDE SEQUENCE [LARGE SCALE GENOMIC DNA]</scope>
    <source>
        <strain evidence="5 6">NIES-37</strain>
    </source>
</reference>
<dbReference type="InterPro" id="IPR000792">
    <property type="entry name" value="Tscrpt_reg_LuxR_C"/>
</dbReference>
<dbReference type="InterPro" id="IPR016032">
    <property type="entry name" value="Sig_transdc_resp-reg_C-effctor"/>
</dbReference>
<evidence type="ECO:0000256" key="2">
    <source>
        <dbReference type="ARBA" id="ARBA00023125"/>
    </source>
</evidence>
<gene>
    <name evidence="5" type="ORF">NIES37_44540</name>
</gene>
<dbReference type="Gene3D" id="1.10.10.10">
    <property type="entry name" value="Winged helix-like DNA-binding domain superfamily/Winged helix DNA-binding domain"/>
    <property type="match status" value="1"/>
</dbReference>
<dbReference type="RefSeq" id="WP_321206756.1">
    <property type="nucleotide sequence ID" value="NZ_CAWNJS010000001.1"/>
</dbReference>
<protein>
    <recommendedName>
        <fullName evidence="4">HTH luxR-type domain-containing protein</fullName>
    </recommendedName>
</protein>
<evidence type="ECO:0000313" key="5">
    <source>
        <dbReference type="EMBL" id="BAZ00462.1"/>
    </source>
</evidence>
<dbReference type="CDD" id="cd06170">
    <property type="entry name" value="LuxR_C_like"/>
    <property type="match status" value="1"/>
</dbReference>
<dbReference type="PANTHER" id="PTHR44688">
    <property type="entry name" value="DNA-BINDING TRANSCRIPTIONAL ACTIVATOR DEVR_DOSR"/>
    <property type="match status" value="1"/>
</dbReference>
<feature type="domain" description="HTH luxR-type" evidence="4">
    <location>
        <begin position="481"/>
        <end position="508"/>
    </location>
</feature>
<dbReference type="PANTHER" id="PTHR44688:SF16">
    <property type="entry name" value="DNA-BINDING TRANSCRIPTIONAL ACTIVATOR DEVR_DOSR"/>
    <property type="match status" value="1"/>
</dbReference>
<keyword evidence="6" id="KW-1185">Reference proteome</keyword>
<dbReference type="Pfam" id="PF12770">
    <property type="entry name" value="CHAT"/>
    <property type="match status" value="1"/>
</dbReference>
<dbReference type="Pfam" id="PF20694">
    <property type="entry name" value="TRADD-like_N"/>
    <property type="match status" value="1"/>
</dbReference>
<sequence>MNNDNPIKILFLASDPSDASRLRLGQELRDIQEKLQLAKHREKFVLEQRWNVRPGDISQAILDVEPHIVHFSGHGTNTGELCCEDEVGKLKPVKPEALAALFELVDKQVNCVILNACYSKIQAQAIAKHINYVIGMNQAIGDKAAIAFAVGFYKALGANHPIEKAFKFGCIEIRLHDIPEHLTPVIIEKKDIKNNPEPAKYILILSATIDELNKPLAEAIIAHLRQISGDTSLTLQKIEAGSVKLVLEGSQEGLQQILALFREGQLTEILGVPVQDLQVVSSTQTSASEILTVLRNQLLVTGSTQERILLRTSSRYPIYLASIQDEIELEKPKAQLKLSEGNFLQTVIDSIDDAMLILTEVGEVVSANTSAHRICAELNQGSSNLNFVPPVIWSVCQSLIDSQELFPDKTIIIESEINTENLGAFRIRVRWLTSEERTQPYLLVTIEDQHQSMQNDAVSAEVKMYRLTPREAEIWFLYRSGCSYKEIAARLYITMNTVKKHMKNIHFKRQSSLNPIQ</sequence>
<keyword evidence="1" id="KW-0805">Transcription regulation</keyword>
<evidence type="ECO:0000256" key="1">
    <source>
        <dbReference type="ARBA" id="ARBA00023015"/>
    </source>
</evidence>
<dbReference type="SMART" id="SM00421">
    <property type="entry name" value="HTH_LUXR"/>
    <property type="match status" value="1"/>
</dbReference>
<evidence type="ECO:0000256" key="3">
    <source>
        <dbReference type="ARBA" id="ARBA00023163"/>
    </source>
</evidence>
<dbReference type="Pfam" id="PF00196">
    <property type="entry name" value="GerE"/>
    <property type="match status" value="1"/>
</dbReference>